<protein>
    <submittedName>
        <fullName evidence="1">Uncharacterized protein</fullName>
    </submittedName>
</protein>
<proteinExistence type="predicted"/>
<name>A0A4Y7R7A1_9FIRM</name>
<dbReference type="AlphaFoldDB" id="A0A4Y7R7A1"/>
<evidence type="ECO:0000313" key="1">
    <source>
        <dbReference type="EMBL" id="TEB04815.1"/>
    </source>
</evidence>
<comment type="caution">
    <text evidence="1">The sequence shown here is derived from an EMBL/GenBank/DDBJ whole genome shotgun (WGS) entry which is preliminary data.</text>
</comment>
<dbReference type="EMBL" id="QFGA01000003">
    <property type="protein sequence ID" value="TEB04815.1"/>
    <property type="molecule type" value="Genomic_DNA"/>
</dbReference>
<reference evidence="1 2" key="1">
    <citation type="journal article" date="2018" name="Environ. Microbiol.">
        <title>Novel energy conservation strategies and behaviour of Pelotomaculum schinkii driving syntrophic propionate catabolism.</title>
        <authorList>
            <person name="Hidalgo-Ahumada C.A.P."/>
            <person name="Nobu M.K."/>
            <person name="Narihiro T."/>
            <person name="Tamaki H."/>
            <person name="Liu W.T."/>
            <person name="Kamagata Y."/>
            <person name="Stams A.J.M."/>
            <person name="Imachi H."/>
            <person name="Sousa D.Z."/>
        </authorList>
    </citation>
    <scope>NUCLEOTIDE SEQUENCE [LARGE SCALE GENOMIC DNA]</scope>
    <source>
        <strain evidence="1 2">HH</strain>
    </source>
</reference>
<organism evidence="1 2">
    <name type="scientific">Pelotomaculum schinkii</name>
    <dbReference type="NCBI Taxonomy" id="78350"/>
    <lineage>
        <taxon>Bacteria</taxon>
        <taxon>Bacillati</taxon>
        <taxon>Bacillota</taxon>
        <taxon>Clostridia</taxon>
        <taxon>Eubacteriales</taxon>
        <taxon>Desulfotomaculaceae</taxon>
        <taxon>Pelotomaculum</taxon>
    </lineage>
</organism>
<keyword evidence="2" id="KW-1185">Reference proteome</keyword>
<gene>
    <name evidence="1" type="ORF">Psch_03577</name>
</gene>
<evidence type="ECO:0000313" key="2">
    <source>
        <dbReference type="Proteomes" id="UP000298324"/>
    </source>
</evidence>
<dbReference type="RefSeq" id="WP_134219562.1">
    <property type="nucleotide sequence ID" value="NZ_QFGA01000003.1"/>
</dbReference>
<accession>A0A4Y7R7A1</accession>
<sequence>MYKEIAIPEFIGETEQAVILVVPALERDLSVLFKRFHEGEEINYWFSWELTLLNDDQYMVTLEIGWDGEDVVSIGFTLDMWEYLPVITRRSHVVLMTDWRLIEEGIAAGMDKMGRFRPRALLVRNAGRGMGELSSKVADQAMYSKSNIKLAQLLEILRDSFISKANLH</sequence>
<dbReference type="Proteomes" id="UP000298324">
    <property type="component" value="Unassembled WGS sequence"/>
</dbReference>